<evidence type="ECO:0000256" key="3">
    <source>
        <dbReference type="ARBA" id="ARBA00022801"/>
    </source>
</evidence>
<comment type="subcellular location">
    <subcellularLocation>
        <location evidence="1">Cytoplasm</location>
    </subcellularLocation>
</comment>
<dbReference type="InterPro" id="IPR013783">
    <property type="entry name" value="Ig-like_fold"/>
</dbReference>
<dbReference type="PANTHER" id="PTHR48098:SF3">
    <property type="entry name" value="IRON(III) ENTEROBACTIN ESTERASE"/>
    <property type="match status" value="1"/>
</dbReference>
<dbReference type="InterPro" id="IPR029058">
    <property type="entry name" value="AB_hydrolase_fold"/>
</dbReference>
<keyword evidence="3" id="KW-0378">Hydrolase</keyword>
<dbReference type="OrthoDB" id="9775130at2"/>
<dbReference type="SUPFAM" id="SSF81296">
    <property type="entry name" value="E set domains"/>
    <property type="match status" value="1"/>
</dbReference>
<organism evidence="6 7">
    <name type="scientific">Kribbella amoyensis</name>
    <dbReference type="NCBI Taxonomy" id="996641"/>
    <lineage>
        <taxon>Bacteria</taxon>
        <taxon>Bacillati</taxon>
        <taxon>Actinomycetota</taxon>
        <taxon>Actinomycetes</taxon>
        <taxon>Propionibacteriales</taxon>
        <taxon>Kribbellaceae</taxon>
        <taxon>Kribbella</taxon>
    </lineage>
</organism>
<dbReference type="Gene3D" id="3.40.50.1820">
    <property type="entry name" value="alpha/beta hydrolase"/>
    <property type="match status" value="1"/>
</dbReference>
<dbReference type="Gene3D" id="2.60.40.10">
    <property type="entry name" value="Immunoglobulins"/>
    <property type="match status" value="1"/>
</dbReference>
<dbReference type="GO" id="GO:0005506">
    <property type="term" value="F:iron ion binding"/>
    <property type="evidence" value="ECO:0007669"/>
    <property type="project" value="InterPro"/>
</dbReference>
<keyword evidence="7" id="KW-1185">Reference proteome</keyword>
<dbReference type="Proteomes" id="UP000318380">
    <property type="component" value="Unassembled WGS sequence"/>
</dbReference>
<accession>A0A561C0S6</accession>
<comment type="similarity">
    <text evidence="4">Belongs to the Fes family.</text>
</comment>
<evidence type="ECO:0000256" key="1">
    <source>
        <dbReference type="ARBA" id="ARBA00004496"/>
    </source>
</evidence>
<feature type="domain" description="Enterochelin esterase N-terminal" evidence="5">
    <location>
        <begin position="12"/>
        <end position="133"/>
    </location>
</feature>
<dbReference type="AlphaFoldDB" id="A0A561C0S6"/>
<name>A0A561C0S6_9ACTN</name>
<gene>
    <name evidence="6" type="ORF">FB561_5898</name>
</gene>
<sequence>MSDSLEATDHEITLRWVEPDPSRPARDVLVRLIALTDEARDSGELAEYLMSAGGDGTWTWTAKLPADLRTAYQFCPLEDPLGAEKPDEDRWLSILAAGVPDPDASATVPPGLIWGNPGAASVLELPAAPPQPWVAKRPDVRPGTLSRVELGDSAVHVWTPDTGDGSADLPVVVSYDGGSWLQLGITTTFANLVADRVVPPFVAVLVESIHGSADRGPTRVRSLTRPDQFAGFVLDELLPYLRSNRGVTDDPERTVLAGQSLGGLAATHVASIAPDQVAKVIGQSAALWWPGDDAGGVSGAGLMAAYENPGVPRVAFFLEAGSEEGELTAANRRFRDVLTAAGNQVAFEEYRGGHDYACWQGGLADGIVASLGVPRPS</sequence>
<evidence type="ECO:0000259" key="5">
    <source>
        <dbReference type="Pfam" id="PF11806"/>
    </source>
</evidence>
<proteinExistence type="inferred from homology"/>
<evidence type="ECO:0000256" key="4">
    <source>
        <dbReference type="ARBA" id="ARBA00024201"/>
    </source>
</evidence>
<dbReference type="Pfam" id="PF11806">
    <property type="entry name" value="Enterochelin_N"/>
    <property type="match status" value="1"/>
</dbReference>
<dbReference type="GO" id="GO:0005737">
    <property type="term" value="C:cytoplasm"/>
    <property type="evidence" value="ECO:0007669"/>
    <property type="project" value="UniProtKB-SubCell"/>
</dbReference>
<dbReference type="Pfam" id="PF00756">
    <property type="entry name" value="Esterase"/>
    <property type="match status" value="1"/>
</dbReference>
<dbReference type="InterPro" id="IPR014756">
    <property type="entry name" value="Ig_E-set"/>
</dbReference>
<evidence type="ECO:0000313" key="6">
    <source>
        <dbReference type="EMBL" id="TWD84704.1"/>
    </source>
</evidence>
<dbReference type="GO" id="GO:0005975">
    <property type="term" value="P:carbohydrate metabolic process"/>
    <property type="evidence" value="ECO:0007669"/>
    <property type="project" value="UniProtKB-ARBA"/>
</dbReference>
<dbReference type="GO" id="GO:0008849">
    <property type="term" value="F:enterochelin esterase activity"/>
    <property type="evidence" value="ECO:0007669"/>
    <property type="project" value="InterPro"/>
</dbReference>
<evidence type="ECO:0000256" key="2">
    <source>
        <dbReference type="ARBA" id="ARBA00022490"/>
    </source>
</evidence>
<keyword evidence="2" id="KW-0963">Cytoplasm</keyword>
<dbReference type="EMBL" id="VIVK01000001">
    <property type="protein sequence ID" value="TWD84704.1"/>
    <property type="molecule type" value="Genomic_DNA"/>
</dbReference>
<protein>
    <submittedName>
        <fullName evidence="6">Enterochelin esterase family protein</fullName>
    </submittedName>
</protein>
<dbReference type="InterPro" id="IPR000801">
    <property type="entry name" value="Esterase-like"/>
</dbReference>
<evidence type="ECO:0000313" key="7">
    <source>
        <dbReference type="Proteomes" id="UP000318380"/>
    </source>
</evidence>
<reference evidence="6 7" key="1">
    <citation type="submission" date="2019-06" db="EMBL/GenBank/DDBJ databases">
        <title>Sequencing the genomes of 1000 actinobacteria strains.</title>
        <authorList>
            <person name="Klenk H.-P."/>
        </authorList>
    </citation>
    <scope>NUCLEOTIDE SEQUENCE [LARGE SCALE GENOMIC DNA]</scope>
    <source>
        <strain evidence="6 7">DSM 24683</strain>
    </source>
</reference>
<dbReference type="PANTHER" id="PTHR48098">
    <property type="entry name" value="ENTEROCHELIN ESTERASE-RELATED"/>
    <property type="match status" value="1"/>
</dbReference>
<dbReference type="InterPro" id="IPR050583">
    <property type="entry name" value="Mycobacterial_A85_antigen"/>
</dbReference>
<dbReference type="GO" id="GO:0006826">
    <property type="term" value="P:iron ion transport"/>
    <property type="evidence" value="ECO:0007669"/>
    <property type="project" value="InterPro"/>
</dbReference>
<comment type="caution">
    <text evidence="6">The sequence shown here is derived from an EMBL/GenBank/DDBJ whole genome shotgun (WGS) entry which is preliminary data.</text>
</comment>
<dbReference type="RefSeq" id="WP_145812283.1">
    <property type="nucleotide sequence ID" value="NZ_VIVK01000001.1"/>
</dbReference>
<dbReference type="InterPro" id="IPR021764">
    <property type="entry name" value="Enterochelin_esterase_N"/>
</dbReference>
<dbReference type="SUPFAM" id="SSF53474">
    <property type="entry name" value="alpha/beta-Hydrolases"/>
    <property type="match status" value="1"/>
</dbReference>